<comment type="caution">
    <text evidence="1">The sequence shown here is derived from an EMBL/GenBank/DDBJ whole genome shotgun (WGS) entry which is preliminary data.</text>
</comment>
<dbReference type="EMBL" id="CAXAMM010016661">
    <property type="protein sequence ID" value="CAK9039270.1"/>
    <property type="molecule type" value="Genomic_DNA"/>
</dbReference>
<keyword evidence="2" id="KW-1185">Reference proteome</keyword>
<accession>A0ABP0LJ89</accession>
<organism evidence="1 2">
    <name type="scientific">Durusdinium trenchii</name>
    <dbReference type="NCBI Taxonomy" id="1381693"/>
    <lineage>
        <taxon>Eukaryota</taxon>
        <taxon>Sar</taxon>
        <taxon>Alveolata</taxon>
        <taxon>Dinophyceae</taxon>
        <taxon>Suessiales</taxon>
        <taxon>Symbiodiniaceae</taxon>
        <taxon>Durusdinium</taxon>
    </lineage>
</organism>
<gene>
    <name evidence="1" type="ORF">SCF082_LOCUS22968</name>
</gene>
<keyword evidence="1" id="KW-0675">Receptor</keyword>
<reference evidence="1 2" key="1">
    <citation type="submission" date="2024-02" db="EMBL/GenBank/DDBJ databases">
        <authorList>
            <person name="Chen Y."/>
            <person name="Shah S."/>
            <person name="Dougan E. K."/>
            <person name="Thang M."/>
            <person name="Chan C."/>
        </authorList>
    </citation>
    <scope>NUCLEOTIDE SEQUENCE [LARGE SCALE GENOMIC DNA]</scope>
</reference>
<dbReference type="SUPFAM" id="SSF49464">
    <property type="entry name" value="Carboxypeptidase regulatory domain-like"/>
    <property type="match status" value="1"/>
</dbReference>
<dbReference type="Gene3D" id="2.60.40.1120">
    <property type="entry name" value="Carboxypeptidase-like, regulatory domain"/>
    <property type="match status" value="1"/>
</dbReference>
<evidence type="ECO:0000313" key="2">
    <source>
        <dbReference type="Proteomes" id="UP001642464"/>
    </source>
</evidence>
<dbReference type="Proteomes" id="UP001642464">
    <property type="component" value="Unassembled WGS sequence"/>
</dbReference>
<proteinExistence type="predicted"/>
<feature type="non-terminal residue" evidence="1">
    <location>
        <position position="241"/>
    </location>
</feature>
<dbReference type="Pfam" id="PF13715">
    <property type="entry name" value="CarbopepD_reg_2"/>
    <property type="match status" value="1"/>
</dbReference>
<dbReference type="InterPro" id="IPR008969">
    <property type="entry name" value="CarboxyPept-like_regulatory"/>
</dbReference>
<name>A0ABP0LJ89_9DINO</name>
<protein>
    <submittedName>
        <fullName evidence="1">TonB-dependent receptor</fullName>
    </submittedName>
</protein>
<sequence length="241" mass="26364">MAYEALHAQKVITLGIGKKLGTPPYLITGTVSSIATGDELANANIFIERQNIGTSADENGEFKLELYKGTYILKVSSIGYLSQSKTINVQGPGNVNFTLEENITELDEVVFQAEGADQNITSKEIGKNVLTVESIKTLPPLAGEVDVLKSLTLLPGFSAGGPIVKDKLSVMTAGRWSYPNWLIRQTDDPNIANSTASFFDANIILNYIINEKNDLEYSFYVSGDEFQFANNIANEWQNLAQ</sequence>
<evidence type="ECO:0000313" key="1">
    <source>
        <dbReference type="EMBL" id="CAK9039270.1"/>
    </source>
</evidence>